<evidence type="ECO:0000256" key="8">
    <source>
        <dbReference type="ARBA" id="ARBA00048679"/>
    </source>
</evidence>
<dbReference type="GO" id="GO:0050684">
    <property type="term" value="P:regulation of mRNA processing"/>
    <property type="evidence" value="ECO:0007669"/>
    <property type="project" value="TreeGrafter"/>
</dbReference>
<keyword evidence="6" id="KW-0067">ATP-binding</keyword>
<name>A0A6A7BRK5_9PEZI</name>
<dbReference type="Proteomes" id="UP000799421">
    <property type="component" value="Unassembled WGS sequence"/>
</dbReference>
<dbReference type="EC" id="2.7.11.1" evidence="1"/>
<keyword evidence="2" id="KW-0723">Serine/threonine-protein kinase</keyword>
<dbReference type="InterPro" id="IPR051334">
    <property type="entry name" value="SRPK"/>
</dbReference>
<evidence type="ECO:0000313" key="10">
    <source>
        <dbReference type="Proteomes" id="UP000799421"/>
    </source>
</evidence>
<gene>
    <name evidence="9" type="ORF">K470DRAFT_223215</name>
</gene>
<accession>A0A6A7BRK5</accession>
<evidence type="ECO:0000256" key="6">
    <source>
        <dbReference type="ARBA" id="ARBA00022840"/>
    </source>
</evidence>
<dbReference type="GO" id="GO:0004674">
    <property type="term" value="F:protein serine/threonine kinase activity"/>
    <property type="evidence" value="ECO:0007669"/>
    <property type="project" value="UniProtKB-KW"/>
</dbReference>
<dbReference type="GO" id="GO:0005737">
    <property type="term" value="C:cytoplasm"/>
    <property type="evidence" value="ECO:0007669"/>
    <property type="project" value="TreeGrafter"/>
</dbReference>
<comment type="catalytic activity">
    <reaction evidence="8">
        <text>L-seryl-[protein] + ATP = O-phospho-L-seryl-[protein] + ADP + H(+)</text>
        <dbReference type="Rhea" id="RHEA:17989"/>
        <dbReference type="Rhea" id="RHEA-COMP:9863"/>
        <dbReference type="Rhea" id="RHEA-COMP:11604"/>
        <dbReference type="ChEBI" id="CHEBI:15378"/>
        <dbReference type="ChEBI" id="CHEBI:29999"/>
        <dbReference type="ChEBI" id="CHEBI:30616"/>
        <dbReference type="ChEBI" id="CHEBI:83421"/>
        <dbReference type="ChEBI" id="CHEBI:456216"/>
        <dbReference type="EC" id="2.7.11.1"/>
    </reaction>
</comment>
<dbReference type="EMBL" id="MU006039">
    <property type="protein sequence ID" value="KAF2857527.1"/>
    <property type="molecule type" value="Genomic_DNA"/>
</dbReference>
<dbReference type="GO" id="GO:0000245">
    <property type="term" value="P:spliceosomal complex assembly"/>
    <property type="evidence" value="ECO:0007669"/>
    <property type="project" value="TreeGrafter"/>
</dbReference>
<evidence type="ECO:0000256" key="2">
    <source>
        <dbReference type="ARBA" id="ARBA00022527"/>
    </source>
</evidence>
<keyword evidence="3" id="KW-0808">Transferase</keyword>
<reference evidence="9" key="1">
    <citation type="journal article" date="2020" name="Stud. Mycol.">
        <title>101 Dothideomycetes genomes: a test case for predicting lifestyles and emergence of pathogens.</title>
        <authorList>
            <person name="Haridas S."/>
            <person name="Albert R."/>
            <person name="Binder M."/>
            <person name="Bloem J."/>
            <person name="Labutti K."/>
            <person name="Salamov A."/>
            <person name="Andreopoulos B."/>
            <person name="Baker S."/>
            <person name="Barry K."/>
            <person name="Bills G."/>
            <person name="Bluhm B."/>
            <person name="Cannon C."/>
            <person name="Castanera R."/>
            <person name="Culley D."/>
            <person name="Daum C."/>
            <person name="Ezra D."/>
            <person name="Gonzalez J."/>
            <person name="Henrissat B."/>
            <person name="Kuo A."/>
            <person name="Liang C."/>
            <person name="Lipzen A."/>
            <person name="Lutzoni F."/>
            <person name="Magnuson J."/>
            <person name="Mondo S."/>
            <person name="Nolan M."/>
            <person name="Ohm R."/>
            <person name="Pangilinan J."/>
            <person name="Park H.-J."/>
            <person name="Ramirez L."/>
            <person name="Alfaro M."/>
            <person name="Sun H."/>
            <person name="Tritt A."/>
            <person name="Yoshinaga Y."/>
            <person name="Zwiers L.-H."/>
            <person name="Turgeon B."/>
            <person name="Goodwin S."/>
            <person name="Spatafora J."/>
            <person name="Crous P."/>
            <person name="Grigoriev I."/>
        </authorList>
    </citation>
    <scope>NUCLEOTIDE SEQUENCE</scope>
    <source>
        <strain evidence="9">CBS 480.64</strain>
    </source>
</reference>
<keyword evidence="4" id="KW-0547">Nucleotide-binding</keyword>
<evidence type="ECO:0000313" key="9">
    <source>
        <dbReference type="EMBL" id="KAF2857527.1"/>
    </source>
</evidence>
<dbReference type="PANTHER" id="PTHR47634:SF9">
    <property type="entry name" value="PROTEIN KINASE DOMAIN-CONTAINING PROTEIN-RELATED"/>
    <property type="match status" value="1"/>
</dbReference>
<keyword evidence="10" id="KW-1185">Reference proteome</keyword>
<evidence type="ECO:0000256" key="5">
    <source>
        <dbReference type="ARBA" id="ARBA00022777"/>
    </source>
</evidence>
<proteinExistence type="predicted"/>
<dbReference type="GO" id="GO:0005524">
    <property type="term" value="F:ATP binding"/>
    <property type="evidence" value="ECO:0007669"/>
    <property type="project" value="UniProtKB-KW"/>
</dbReference>
<dbReference type="PANTHER" id="PTHR47634">
    <property type="entry name" value="PROTEIN KINASE DOMAIN-CONTAINING PROTEIN-RELATED"/>
    <property type="match status" value="1"/>
</dbReference>
<dbReference type="SUPFAM" id="SSF56112">
    <property type="entry name" value="Protein kinase-like (PK-like)"/>
    <property type="match status" value="1"/>
</dbReference>
<keyword evidence="5" id="KW-0418">Kinase</keyword>
<organism evidence="9 10">
    <name type="scientific">Piedraia hortae CBS 480.64</name>
    <dbReference type="NCBI Taxonomy" id="1314780"/>
    <lineage>
        <taxon>Eukaryota</taxon>
        <taxon>Fungi</taxon>
        <taxon>Dikarya</taxon>
        <taxon>Ascomycota</taxon>
        <taxon>Pezizomycotina</taxon>
        <taxon>Dothideomycetes</taxon>
        <taxon>Dothideomycetidae</taxon>
        <taxon>Capnodiales</taxon>
        <taxon>Piedraiaceae</taxon>
        <taxon>Piedraia</taxon>
    </lineage>
</organism>
<dbReference type="OrthoDB" id="5979581at2759"/>
<evidence type="ECO:0000256" key="3">
    <source>
        <dbReference type="ARBA" id="ARBA00022679"/>
    </source>
</evidence>
<comment type="catalytic activity">
    <reaction evidence="7">
        <text>L-threonyl-[protein] + ATP = O-phospho-L-threonyl-[protein] + ADP + H(+)</text>
        <dbReference type="Rhea" id="RHEA:46608"/>
        <dbReference type="Rhea" id="RHEA-COMP:11060"/>
        <dbReference type="Rhea" id="RHEA-COMP:11605"/>
        <dbReference type="ChEBI" id="CHEBI:15378"/>
        <dbReference type="ChEBI" id="CHEBI:30013"/>
        <dbReference type="ChEBI" id="CHEBI:30616"/>
        <dbReference type="ChEBI" id="CHEBI:61977"/>
        <dbReference type="ChEBI" id="CHEBI:456216"/>
        <dbReference type="EC" id="2.7.11.1"/>
    </reaction>
</comment>
<dbReference type="GO" id="GO:0005634">
    <property type="term" value="C:nucleus"/>
    <property type="evidence" value="ECO:0007669"/>
    <property type="project" value="TreeGrafter"/>
</dbReference>
<dbReference type="AlphaFoldDB" id="A0A6A7BRK5"/>
<evidence type="ECO:0000256" key="1">
    <source>
        <dbReference type="ARBA" id="ARBA00012513"/>
    </source>
</evidence>
<sequence>MRSPTGLFIFEGFYRHVSGKFHHVHLGGILHNGRYGILQKLGCGSFPTVWAVRDEQEQRYVAIKIPIADAPSSFETSVLELEGPNGIHSCTVTDIYGDPVGLDLEEEKFALKASAARRHQKHLPQAIDCLH</sequence>
<dbReference type="Gene3D" id="3.30.200.20">
    <property type="entry name" value="Phosphorylase Kinase, domain 1"/>
    <property type="match status" value="1"/>
</dbReference>
<evidence type="ECO:0000256" key="7">
    <source>
        <dbReference type="ARBA" id="ARBA00047899"/>
    </source>
</evidence>
<evidence type="ECO:0000256" key="4">
    <source>
        <dbReference type="ARBA" id="ARBA00022741"/>
    </source>
</evidence>
<dbReference type="InterPro" id="IPR011009">
    <property type="entry name" value="Kinase-like_dom_sf"/>
</dbReference>
<protein>
    <recommendedName>
        <fullName evidence="1">non-specific serine/threonine protein kinase</fullName>
        <ecNumber evidence="1">2.7.11.1</ecNumber>
    </recommendedName>
</protein>